<protein>
    <submittedName>
        <fullName evidence="1">Uncharacterized protein</fullName>
    </submittedName>
</protein>
<dbReference type="AlphaFoldDB" id="A0A5B7FSE8"/>
<proteinExistence type="predicted"/>
<dbReference type="Proteomes" id="UP000324222">
    <property type="component" value="Unassembled WGS sequence"/>
</dbReference>
<reference evidence="1 2" key="1">
    <citation type="submission" date="2019-05" db="EMBL/GenBank/DDBJ databases">
        <title>Another draft genome of Portunus trituberculatus and its Hox gene families provides insights of decapod evolution.</title>
        <authorList>
            <person name="Jeong J.-H."/>
            <person name="Song I."/>
            <person name="Kim S."/>
            <person name="Choi T."/>
            <person name="Kim D."/>
            <person name="Ryu S."/>
            <person name="Kim W."/>
        </authorList>
    </citation>
    <scope>NUCLEOTIDE SEQUENCE [LARGE SCALE GENOMIC DNA]</scope>
    <source>
        <tissue evidence="1">Muscle</tissue>
    </source>
</reference>
<gene>
    <name evidence="1" type="ORF">E2C01_042075</name>
</gene>
<accession>A0A5B7FSE8</accession>
<sequence length="66" mass="7696">MFLRPSVWHGWALSVLRLSASPSPPPHPRRPSASRPLHVNYIIKTTARELDSSPRSHWSRLDWWTL</sequence>
<evidence type="ECO:0000313" key="2">
    <source>
        <dbReference type="Proteomes" id="UP000324222"/>
    </source>
</evidence>
<dbReference type="EMBL" id="VSRR010008213">
    <property type="protein sequence ID" value="MPC48307.1"/>
    <property type="molecule type" value="Genomic_DNA"/>
</dbReference>
<organism evidence="1 2">
    <name type="scientific">Portunus trituberculatus</name>
    <name type="common">Swimming crab</name>
    <name type="synonym">Neptunus trituberculatus</name>
    <dbReference type="NCBI Taxonomy" id="210409"/>
    <lineage>
        <taxon>Eukaryota</taxon>
        <taxon>Metazoa</taxon>
        <taxon>Ecdysozoa</taxon>
        <taxon>Arthropoda</taxon>
        <taxon>Crustacea</taxon>
        <taxon>Multicrustacea</taxon>
        <taxon>Malacostraca</taxon>
        <taxon>Eumalacostraca</taxon>
        <taxon>Eucarida</taxon>
        <taxon>Decapoda</taxon>
        <taxon>Pleocyemata</taxon>
        <taxon>Brachyura</taxon>
        <taxon>Eubrachyura</taxon>
        <taxon>Portunoidea</taxon>
        <taxon>Portunidae</taxon>
        <taxon>Portuninae</taxon>
        <taxon>Portunus</taxon>
    </lineage>
</organism>
<comment type="caution">
    <text evidence="1">The sequence shown here is derived from an EMBL/GenBank/DDBJ whole genome shotgun (WGS) entry which is preliminary data.</text>
</comment>
<keyword evidence="2" id="KW-1185">Reference proteome</keyword>
<evidence type="ECO:0000313" key="1">
    <source>
        <dbReference type="EMBL" id="MPC48307.1"/>
    </source>
</evidence>
<name>A0A5B7FSE8_PORTR</name>